<protein>
    <submittedName>
        <fullName evidence="1">Uncharacterized protein</fullName>
    </submittedName>
</protein>
<sequence length="397" mass="46182">FIEKYGFIVVKLVLDQIVDEICVFEEELQHHLNFYDSKSTFLSPPQGKVDFSNIFKIEKFIAYILKYKSDLFKMLPQPGGGYMYAHTALSKEFNPYDFLYYQSQSPDQFVSNLVRYSFRLQSFVKTLGAVNENYQTRTIPEILLNNSGGINSPIPRLDCELSHQQRGNINYFVNCVRANLGQFNLDQLVKNQIKKTNAKYREYCDYVDKLFNKHGDLTFISLDLCLFREAKLVESLGRTLNLADLKTKLLNYGRNVDPLSRSVGYIGKWEWSEVKLGLYFRIIFIFPSDKICDVKTIQNELNFYWCETITEGTGLCHHASLAAKPAKFKKSYCSITANDEKTKNIFKQRVIGYLTKIEKYYCPPEIRQSLKNMLNQTNDYVTDRELSLTFRGHGKKD</sequence>
<dbReference type="Proteomes" id="UP001160116">
    <property type="component" value="Unassembled WGS sequence"/>
</dbReference>
<dbReference type="AlphaFoldDB" id="A0AA42SFC7"/>
<dbReference type="EMBL" id="JAOCCL010000043">
    <property type="protein sequence ID" value="MDH0827513.1"/>
    <property type="molecule type" value="Genomic_DNA"/>
</dbReference>
<evidence type="ECO:0000313" key="1">
    <source>
        <dbReference type="EMBL" id="MDH0827513.1"/>
    </source>
</evidence>
<accession>A0AA42SFC7</accession>
<comment type="caution">
    <text evidence="1">The sequence shown here is derived from an EMBL/GenBank/DDBJ whole genome shotgun (WGS) entry which is preliminary data.</text>
</comment>
<name>A0AA42SFC7_ACIJO</name>
<organism evidence="1 2">
    <name type="scientific">Acinetobacter johnsonii</name>
    <dbReference type="NCBI Taxonomy" id="40214"/>
    <lineage>
        <taxon>Bacteria</taxon>
        <taxon>Pseudomonadati</taxon>
        <taxon>Pseudomonadota</taxon>
        <taxon>Gammaproteobacteria</taxon>
        <taxon>Moraxellales</taxon>
        <taxon>Moraxellaceae</taxon>
        <taxon>Acinetobacter</taxon>
    </lineage>
</organism>
<feature type="non-terminal residue" evidence="1">
    <location>
        <position position="1"/>
    </location>
</feature>
<gene>
    <name evidence="1" type="ORF">N5C97_13680</name>
</gene>
<evidence type="ECO:0000313" key="2">
    <source>
        <dbReference type="Proteomes" id="UP001160116"/>
    </source>
</evidence>
<dbReference type="RefSeq" id="WP_279679228.1">
    <property type="nucleotide sequence ID" value="NZ_JAOCCL010000043.1"/>
</dbReference>
<proteinExistence type="predicted"/>
<reference evidence="1" key="1">
    <citation type="submission" date="2022-09" db="EMBL/GenBank/DDBJ databases">
        <title>Intensive care unit water sources are persistently colonized with multi-drug resistant bacteria and are the site of extensive horizontal gene transfer of antibiotic resistance genes.</title>
        <authorList>
            <person name="Diorio-Toth L."/>
        </authorList>
    </citation>
    <scope>NUCLEOTIDE SEQUENCE</scope>
    <source>
        <strain evidence="1">GD03885</strain>
    </source>
</reference>